<dbReference type="AlphaFoldDB" id="A0A9Q0ZX34"/>
<reference evidence="1" key="2">
    <citation type="journal article" date="2023" name="Int. J. Mol. Sci.">
        <title>De Novo Assembly and Annotation of 11 Diverse Shrub Willow (Salix) Genomes Reveals Novel Gene Organization in Sex-Linked Regions.</title>
        <authorList>
            <person name="Hyden B."/>
            <person name="Feng K."/>
            <person name="Yates T.B."/>
            <person name="Jawdy S."/>
            <person name="Cereghino C."/>
            <person name="Smart L.B."/>
            <person name="Muchero W."/>
        </authorList>
    </citation>
    <scope>NUCLEOTIDE SEQUENCE [LARGE SCALE GENOMIC DNA]</scope>
    <source>
        <tissue evidence="1">Shoot tip</tissue>
    </source>
</reference>
<gene>
    <name evidence="1" type="ORF">OIU85_000594</name>
</gene>
<protein>
    <submittedName>
        <fullName evidence="1">Uncharacterized protein</fullName>
    </submittedName>
</protein>
<sequence>MITRSMQVILFQTIISCDGNPVRKKRDRLYVSFAIFIRLLHAAMSSNLTTCIHASVVNSRSFCADASQISKLVPDISLSAEREGHAHNFSCSGAGSGWVARHVTSLVKSQISEIRSDSLHPILIVC</sequence>
<dbReference type="PROSITE" id="PS51257">
    <property type="entry name" value="PROKAR_LIPOPROTEIN"/>
    <property type="match status" value="1"/>
</dbReference>
<evidence type="ECO:0000313" key="2">
    <source>
        <dbReference type="Proteomes" id="UP001151529"/>
    </source>
</evidence>
<accession>A0A9Q0ZX34</accession>
<dbReference type="Proteomes" id="UP001151529">
    <property type="component" value="Chromosome 16"/>
</dbReference>
<name>A0A9Q0ZX34_SALVM</name>
<organism evidence="1 2">
    <name type="scientific">Salix viminalis</name>
    <name type="common">Common osier</name>
    <name type="synonym">Basket willow</name>
    <dbReference type="NCBI Taxonomy" id="40686"/>
    <lineage>
        <taxon>Eukaryota</taxon>
        <taxon>Viridiplantae</taxon>
        <taxon>Streptophyta</taxon>
        <taxon>Embryophyta</taxon>
        <taxon>Tracheophyta</taxon>
        <taxon>Spermatophyta</taxon>
        <taxon>Magnoliopsida</taxon>
        <taxon>eudicotyledons</taxon>
        <taxon>Gunneridae</taxon>
        <taxon>Pentapetalae</taxon>
        <taxon>rosids</taxon>
        <taxon>fabids</taxon>
        <taxon>Malpighiales</taxon>
        <taxon>Salicaceae</taxon>
        <taxon>Saliceae</taxon>
        <taxon>Salix</taxon>
    </lineage>
</organism>
<reference evidence="1" key="1">
    <citation type="submission" date="2022-11" db="EMBL/GenBank/DDBJ databases">
        <authorList>
            <person name="Hyden B.L."/>
            <person name="Feng K."/>
            <person name="Yates T."/>
            <person name="Jawdy S."/>
            <person name="Smart L.B."/>
            <person name="Muchero W."/>
        </authorList>
    </citation>
    <scope>NUCLEOTIDE SEQUENCE</scope>
    <source>
        <tissue evidence="1">Shoot tip</tissue>
    </source>
</reference>
<keyword evidence="2" id="KW-1185">Reference proteome</keyword>
<proteinExistence type="predicted"/>
<comment type="caution">
    <text evidence="1">The sequence shown here is derived from an EMBL/GenBank/DDBJ whole genome shotgun (WGS) entry which is preliminary data.</text>
</comment>
<dbReference type="EMBL" id="JAPFFL010000001">
    <property type="protein sequence ID" value="KAJ6749984.1"/>
    <property type="molecule type" value="Genomic_DNA"/>
</dbReference>
<evidence type="ECO:0000313" key="1">
    <source>
        <dbReference type="EMBL" id="KAJ6749984.1"/>
    </source>
</evidence>